<protein>
    <submittedName>
        <fullName evidence="7">YgdI/YgdR family lipoprotein</fullName>
    </submittedName>
</protein>
<dbReference type="InterPro" id="IPR047807">
    <property type="entry name" value="YgdI/YgdR-like_SH3-like"/>
</dbReference>
<gene>
    <name evidence="7" type="ORF">GM415_13470</name>
</gene>
<dbReference type="NCBIfam" id="NF033216">
    <property type="entry name" value="lipo_YgdI_YgdR"/>
    <property type="match status" value="1"/>
</dbReference>
<dbReference type="EMBL" id="CP046400">
    <property type="protein sequence ID" value="QGY41094.1"/>
    <property type="molecule type" value="Genomic_DNA"/>
</dbReference>
<feature type="domain" description="Lipoprotein YgdI/YgdR-like SH3-like" evidence="6">
    <location>
        <begin position="24"/>
        <end position="72"/>
    </location>
</feature>
<evidence type="ECO:0000259" key="6">
    <source>
        <dbReference type="Pfam" id="PF06004"/>
    </source>
</evidence>
<evidence type="ECO:0000313" key="8">
    <source>
        <dbReference type="Proteomes" id="UP000428328"/>
    </source>
</evidence>
<dbReference type="SUPFAM" id="SSF50182">
    <property type="entry name" value="Sm-like ribonucleoproteins"/>
    <property type="match status" value="1"/>
</dbReference>
<sequence length="74" mass="8625">MYRLITFLMTLLLSLFLLGCGAKQYEVTTKTGKSYTTYGTPEYDVRSETYKFKNDKGKEVILNQEDIEVIQEKE</sequence>
<evidence type="ECO:0000256" key="1">
    <source>
        <dbReference type="ARBA" id="ARBA00022475"/>
    </source>
</evidence>
<keyword evidence="5 7" id="KW-0449">Lipoprotein</keyword>
<evidence type="ECO:0000256" key="3">
    <source>
        <dbReference type="ARBA" id="ARBA00023136"/>
    </source>
</evidence>
<dbReference type="Proteomes" id="UP000428328">
    <property type="component" value="Chromosome"/>
</dbReference>
<accession>A0A6I6JTS9</accession>
<keyword evidence="8" id="KW-1185">Reference proteome</keyword>
<keyword evidence="2" id="KW-0732">Signal</keyword>
<organism evidence="7 8">
    <name type="scientific">Pseudodesulfovibrio cashew</name>
    <dbReference type="NCBI Taxonomy" id="2678688"/>
    <lineage>
        <taxon>Bacteria</taxon>
        <taxon>Pseudomonadati</taxon>
        <taxon>Thermodesulfobacteriota</taxon>
        <taxon>Desulfovibrionia</taxon>
        <taxon>Desulfovibrionales</taxon>
        <taxon>Desulfovibrionaceae</taxon>
    </lineage>
</organism>
<dbReference type="AlphaFoldDB" id="A0A6I6JTS9"/>
<evidence type="ECO:0000256" key="5">
    <source>
        <dbReference type="ARBA" id="ARBA00023288"/>
    </source>
</evidence>
<evidence type="ECO:0000256" key="4">
    <source>
        <dbReference type="ARBA" id="ARBA00023139"/>
    </source>
</evidence>
<keyword evidence="3" id="KW-0472">Membrane</keyword>
<dbReference type="InterPro" id="IPR010920">
    <property type="entry name" value="LSM_dom_sf"/>
</dbReference>
<evidence type="ECO:0000256" key="2">
    <source>
        <dbReference type="ARBA" id="ARBA00022729"/>
    </source>
</evidence>
<keyword evidence="4" id="KW-0564">Palmitate</keyword>
<dbReference type="KEGG" id="psel:GM415_13470"/>
<keyword evidence="1" id="KW-1003">Cell membrane</keyword>
<reference evidence="7 8" key="1">
    <citation type="submission" date="2019-11" db="EMBL/GenBank/DDBJ databases">
        <authorList>
            <person name="Zheng R.K."/>
            <person name="Sun C.M."/>
        </authorList>
    </citation>
    <scope>NUCLEOTIDE SEQUENCE [LARGE SCALE GENOMIC DNA]</scope>
    <source>
        <strain evidence="7 8">SRB007</strain>
    </source>
</reference>
<dbReference type="PROSITE" id="PS51257">
    <property type="entry name" value="PROKAR_LIPOPROTEIN"/>
    <property type="match status" value="1"/>
</dbReference>
<dbReference type="Pfam" id="PF06004">
    <property type="entry name" value="DUF903"/>
    <property type="match status" value="1"/>
</dbReference>
<dbReference type="RefSeq" id="WP_158949029.1">
    <property type="nucleotide sequence ID" value="NZ_CP046400.1"/>
</dbReference>
<dbReference type="InterPro" id="IPR010305">
    <property type="entry name" value="YgdI/YgdR-like"/>
</dbReference>
<evidence type="ECO:0000313" key="7">
    <source>
        <dbReference type="EMBL" id="QGY41094.1"/>
    </source>
</evidence>
<dbReference type="PANTHER" id="PTHR37011:SF1">
    <property type="entry name" value="POT FAMILY PEPTIDE TRANSPORT PROTEIN"/>
    <property type="match status" value="1"/>
</dbReference>
<dbReference type="Gene3D" id="2.30.30.100">
    <property type="match status" value="1"/>
</dbReference>
<dbReference type="PANTHER" id="PTHR37011">
    <property type="entry name" value="POT FAMILY PEPTIDE TRANSPORT PROTEIN-RELATED"/>
    <property type="match status" value="1"/>
</dbReference>
<name>A0A6I6JTS9_9BACT</name>
<proteinExistence type="predicted"/>